<dbReference type="InterPro" id="IPR008258">
    <property type="entry name" value="Transglycosylase_SLT_dom_1"/>
</dbReference>
<keyword evidence="4" id="KW-1185">Reference proteome</keyword>
<dbReference type="Pfam" id="PF01464">
    <property type="entry name" value="SLT"/>
    <property type="match status" value="1"/>
</dbReference>
<dbReference type="InterPro" id="IPR023346">
    <property type="entry name" value="Lysozyme-like_dom_sf"/>
</dbReference>
<evidence type="ECO:0000256" key="1">
    <source>
        <dbReference type="SAM" id="SignalP"/>
    </source>
</evidence>
<sequence>MRESIAPRIRKARGKAALKAAGAATVVLTAGLTLAPAALAVGGTPAGTPSTVSMATQKSNKALADKMIKSDAQFACFSKIVERESTWNHHAVNKSSGAYGLVQALPAHKMATAGSDWRTNPATQIKWGLDYMNDRYGSPCQAWEFWQQNHWY</sequence>
<evidence type="ECO:0000313" key="3">
    <source>
        <dbReference type="EMBL" id="MFC7221360.1"/>
    </source>
</evidence>
<protein>
    <submittedName>
        <fullName evidence="3">Transglycosylase SLT domain-containing protein</fullName>
    </submittedName>
</protein>
<feature type="chain" id="PRO_5045850496" evidence="1">
    <location>
        <begin position="41"/>
        <end position="152"/>
    </location>
</feature>
<feature type="signal peptide" evidence="1">
    <location>
        <begin position="1"/>
        <end position="40"/>
    </location>
</feature>
<evidence type="ECO:0000259" key="2">
    <source>
        <dbReference type="Pfam" id="PF01464"/>
    </source>
</evidence>
<keyword evidence="1" id="KW-0732">Signal</keyword>
<reference evidence="4" key="1">
    <citation type="journal article" date="2019" name="Int. J. Syst. Evol. Microbiol.">
        <title>The Global Catalogue of Microorganisms (GCM) 10K type strain sequencing project: providing services to taxonomists for standard genome sequencing and annotation.</title>
        <authorList>
            <consortium name="The Broad Institute Genomics Platform"/>
            <consortium name="The Broad Institute Genome Sequencing Center for Infectious Disease"/>
            <person name="Wu L."/>
            <person name="Ma J."/>
        </authorList>
    </citation>
    <scope>NUCLEOTIDE SEQUENCE [LARGE SCALE GENOMIC DNA]</scope>
    <source>
        <strain evidence="4">CGMCC 1.13681</strain>
    </source>
</reference>
<evidence type="ECO:0000313" key="4">
    <source>
        <dbReference type="Proteomes" id="UP001596413"/>
    </source>
</evidence>
<dbReference type="SUPFAM" id="SSF53955">
    <property type="entry name" value="Lysozyme-like"/>
    <property type="match status" value="1"/>
</dbReference>
<dbReference type="Gene3D" id="1.10.530.10">
    <property type="match status" value="1"/>
</dbReference>
<name>A0ABW2GL92_9ACTN</name>
<gene>
    <name evidence="3" type="ORF">ACFQLX_24815</name>
</gene>
<comment type="caution">
    <text evidence="3">The sequence shown here is derived from an EMBL/GenBank/DDBJ whole genome shotgun (WGS) entry which is preliminary data.</text>
</comment>
<proteinExistence type="predicted"/>
<dbReference type="RefSeq" id="WP_386418662.1">
    <property type="nucleotide sequence ID" value="NZ_JBHSZO010000062.1"/>
</dbReference>
<dbReference type="Proteomes" id="UP001596413">
    <property type="component" value="Unassembled WGS sequence"/>
</dbReference>
<dbReference type="EMBL" id="JBHSZO010000062">
    <property type="protein sequence ID" value="MFC7221360.1"/>
    <property type="molecule type" value="Genomic_DNA"/>
</dbReference>
<organism evidence="3 4">
    <name type="scientific">Streptomyces polyrhachis</name>
    <dbReference type="NCBI Taxonomy" id="1282885"/>
    <lineage>
        <taxon>Bacteria</taxon>
        <taxon>Bacillati</taxon>
        <taxon>Actinomycetota</taxon>
        <taxon>Actinomycetes</taxon>
        <taxon>Kitasatosporales</taxon>
        <taxon>Streptomycetaceae</taxon>
        <taxon>Streptomyces</taxon>
    </lineage>
</organism>
<accession>A0ABW2GL92</accession>
<feature type="domain" description="Transglycosylase SLT" evidence="2">
    <location>
        <begin position="76"/>
        <end position="140"/>
    </location>
</feature>